<name>F4C450_SPHS2</name>
<organism evidence="1">
    <name type="scientific">Sphingobacterium sp. (strain 21)</name>
    <dbReference type="NCBI Taxonomy" id="743722"/>
    <lineage>
        <taxon>Bacteria</taxon>
        <taxon>Pseudomonadati</taxon>
        <taxon>Bacteroidota</taxon>
        <taxon>Sphingobacteriia</taxon>
        <taxon>Sphingobacteriales</taxon>
        <taxon>Sphingobacteriaceae</taxon>
        <taxon>Sphingobacterium</taxon>
    </lineage>
</organism>
<protein>
    <submittedName>
        <fullName evidence="1">Uncharacterized protein</fullName>
    </submittedName>
</protein>
<dbReference type="AlphaFoldDB" id="F4C450"/>
<sequence length="150" mass="17917">MIHGKFYTPENHTPFVVFEYPERAKQSPCALKVSSQEEAYCLWRVHTRKYILDTLKSFVMQRKRALEMYKSSKDYADQYGHIFLLLSELPRQHFNKLEAVAGAVYYLTKHIDAIKPWNGSPFRRHYNEVIAPILEWCEEFSKPYRRVKQP</sequence>
<proteinExistence type="predicted"/>
<accession>F4C450</accession>
<gene>
    <name evidence="1" type="ordered locus">Sph21_3502</name>
</gene>
<evidence type="ECO:0000313" key="1">
    <source>
        <dbReference type="EMBL" id="ADZ80040.1"/>
    </source>
</evidence>
<reference evidence="1" key="1">
    <citation type="submission" date="2011-03" db="EMBL/GenBank/DDBJ databases">
        <title>Complete sequence of Sphingobacterium sp. 21.</title>
        <authorList>
            <consortium name="US DOE Joint Genome Institute"/>
            <person name="Lucas S."/>
            <person name="Copeland A."/>
            <person name="Lapidus A."/>
            <person name="Cheng J.-F."/>
            <person name="Goodwin L."/>
            <person name="Pitluck S."/>
            <person name="Davenport K."/>
            <person name="Detter J.C."/>
            <person name="Han C."/>
            <person name="Tapia R."/>
            <person name="Land M."/>
            <person name="Hauser L."/>
            <person name="Kyrpides N."/>
            <person name="Ivanova N."/>
            <person name="Ovchinnikova G."/>
            <person name="Pagani I."/>
            <person name="Siebers A.K."/>
            <person name="Allgaier M."/>
            <person name="Thelen M.P."/>
            <person name="Hugenholtz P."/>
            <person name="Woyke T."/>
        </authorList>
    </citation>
    <scope>NUCLEOTIDE SEQUENCE</scope>
    <source>
        <strain evidence="1">21</strain>
    </source>
</reference>
<dbReference type="HOGENOM" id="CLU_1739369_0_0_10"/>
<dbReference type="KEGG" id="shg:Sph21_3502"/>
<dbReference type="PATRIC" id="fig|743722.3.peg.3740"/>
<dbReference type="STRING" id="743722.Sph21_3502"/>
<dbReference type="EMBL" id="CP002584">
    <property type="protein sequence ID" value="ADZ80040.1"/>
    <property type="molecule type" value="Genomic_DNA"/>
</dbReference>